<keyword evidence="9" id="KW-0575">Peroxidase</keyword>
<dbReference type="PANTHER" id="PTHR30600:SF10">
    <property type="entry name" value="BLL6722 PROTEIN"/>
    <property type="match status" value="1"/>
</dbReference>
<dbReference type="Gene3D" id="1.10.760.10">
    <property type="entry name" value="Cytochrome c-like domain"/>
    <property type="match status" value="1"/>
</dbReference>
<evidence type="ECO:0000259" key="8">
    <source>
        <dbReference type="PROSITE" id="PS51007"/>
    </source>
</evidence>
<dbReference type="RefSeq" id="WP_282218182.1">
    <property type="nucleotide sequence ID" value="NZ_CP118246.1"/>
</dbReference>
<comment type="subcellular location">
    <subcellularLocation>
        <location evidence="1">Cell envelope</location>
    </subcellularLocation>
</comment>
<dbReference type="InterPro" id="IPR009056">
    <property type="entry name" value="Cyt_c-like_dom"/>
</dbReference>
<sequence length="270" mass="29153">MRPRTLFILAGLACAASVLGVRSVMFNPYWTAEEIEHIESMSLANLPPLHPDPSNRVSANPAAAALGKALFFDTRLSANGAISCASCHRPDRQFQDDLPVGHGMANGTRRTMPIVATAYFPFLFWDGRKDSQWSQALGPLENPLEHGADRTMVVQLVASAYKAQYEAIFGQVPDVSGLPQHAMPSGSAEMVAAWNAIDPRQQKAVGLAYANIGKSIAAFERTIGPVPTRFDAYASALAAGDQQGADIAFTAAERRGLKALHRTRKLRKLP</sequence>
<dbReference type="SUPFAM" id="SSF46626">
    <property type="entry name" value="Cytochrome c"/>
    <property type="match status" value="1"/>
</dbReference>
<evidence type="ECO:0000256" key="3">
    <source>
        <dbReference type="ARBA" id="ARBA00022723"/>
    </source>
</evidence>
<evidence type="ECO:0000256" key="2">
    <source>
        <dbReference type="ARBA" id="ARBA00022617"/>
    </source>
</evidence>
<name>A0ABY7YKQ6_9HYPH</name>
<gene>
    <name evidence="9" type="ORF">PSQ19_13655</name>
</gene>
<reference evidence="9 10" key="1">
    <citation type="submission" date="2023-02" db="EMBL/GenBank/DDBJ databases">
        <title>Devosia algicola sp. nov., isolated from the phycosphere of marine algae.</title>
        <authorList>
            <person name="Kim J.M."/>
            <person name="Lee J.K."/>
            <person name="Choi B.J."/>
            <person name="Bayburt H."/>
            <person name="Jeon C.O."/>
        </authorList>
    </citation>
    <scope>NUCLEOTIDE SEQUENCE [LARGE SCALE GENOMIC DNA]</scope>
    <source>
        <strain evidence="9 10">G20-9</strain>
    </source>
</reference>
<organism evidence="9 10">
    <name type="scientific">Devosia algicola</name>
    <dbReference type="NCBI Taxonomy" id="3026418"/>
    <lineage>
        <taxon>Bacteria</taxon>
        <taxon>Pseudomonadati</taxon>
        <taxon>Pseudomonadota</taxon>
        <taxon>Alphaproteobacteria</taxon>
        <taxon>Hyphomicrobiales</taxon>
        <taxon>Devosiaceae</taxon>
        <taxon>Devosia</taxon>
    </lineage>
</organism>
<evidence type="ECO:0000256" key="1">
    <source>
        <dbReference type="ARBA" id="ARBA00004196"/>
    </source>
</evidence>
<evidence type="ECO:0000256" key="7">
    <source>
        <dbReference type="PROSITE-ProRule" id="PRU00433"/>
    </source>
</evidence>
<dbReference type="PANTHER" id="PTHR30600">
    <property type="entry name" value="CYTOCHROME C PEROXIDASE-RELATED"/>
    <property type="match status" value="1"/>
</dbReference>
<dbReference type="InterPro" id="IPR004852">
    <property type="entry name" value="Di-haem_cyt_c_peroxidsae"/>
</dbReference>
<evidence type="ECO:0000256" key="4">
    <source>
        <dbReference type="ARBA" id="ARBA00022729"/>
    </source>
</evidence>
<keyword evidence="4" id="KW-0732">Signal</keyword>
<dbReference type="InterPro" id="IPR051395">
    <property type="entry name" value="Cytochrome_c_Peroxidase/MauG"/>
</dbReference>
<evidence type="ECO:0000256" key="5">
    <source>
        <dbReference type="ARBA" id="ARBA00023002"/>
    </source>
</evidence>
<keyword evidence="10" id="KW-1185">Reference proteome</keyword>
<dbReference type="Pfam" id="PF03150">
    <property type="entry name" value="CCP_MauG"/>
    <property type="match status" value="1"/>
</dbReference>
<keyword evidence="5" id="KW-0560">Oxidoreductase</keyword>
<evidence type="ECO:0000313" key="10">
    <source>
        <dbReference type="Proteomes" id="UP001220530"/>
    </source>
</evidence>
<keyword evidence="6 7" id="KW-0408">Iron</keyword>
<dbReference type="EMBL" id="CP118246">
    <property type="protein sequence ID" value="WDR01772.1"/>
    <property type="molecule type" value="Genomic_DNA"/>
</dbReference>
<dbReference type="Proteomes" id="UP001220530">
    <property type="component" value="Chromosome"/>
</dbReference>
<protein>
    <submittedName>
        <fullName evidence="9">Cytochrome-c peroxidase</fullName>
    </submittedName>
</protein>
<evidence type="ECO:0000256" key="6">
    <source>
        <dbReference type="ARBA" id="ARBA00023004"/>
    </source>
</evidence>
<dbReference type="InterPro" id="IPR036909">
    <property type="entry name" value="Cyt_c-like_dom_sf"/>
</dbReference>
<proteinExistence type="predicted"/>
<dbReference type="PROSITE" id="PS51007">
    <property type="entry name" value="CYTC"/>
    <property type="match status" value="1"/>
</dbReference>
<dbReference type="GO" id="GO:0004601">
    <property type="term" value="F:peroxidase activity"/>
    <property type="evidence" value="ECO:0007669"/>
    <property type="project" value="UniProtKB-KW"/>
</dbReference>
<keyword evidence="3 7" id="KW-0479">Metal-binding</keyword>
<evidence type="ECO:0000313" key="9">
    <source>
        <dbReference type="EMBL" id="WDR01772.1"/>
    </source>
</evidence>
<keyword evidence="2 7" id="KW-0349">Heme</keyword>
<feature type="domain" description="Cytochrome c" evidence="8">
    <location>
        <begin position="62"/>
        <end position="161"/>
    </location>
</feature>
<accession>A0ABY7YKQ6</accession>